<feature type="region of interest" description="Disordered" evidence="1">
    <location>
        <begin position="358"/>
        <end position="410"/>
    </location>
</feature>
<evidence type="ECO:0008006" key="4">
    <source>
        <dbReference type="Google" id="ProtNLM"/>
    </source>
</evidence>
<evidence type="ECO:0000313" key="3">
    <source>
        <dbReference type="Proteomes" id="UP001140453"/>
    </source>
</evidence>
<proteinExistence type="predicted"/>
<name>A0A9W8YXW2_9PEZI</name>
<evidence type="ECO:0000313" key="2">
    <source>
        <dbReference type="EMBL" id="KAJ4393378.1"/>
    </source>
</evidence>
<comment type="caution">
    <text evidence="2">The sequence shown here is derived from an EMBL/GenBank/DDBJ whole genome shotgun (WGS) entry which is preliminary data.</text>
</comment>
<sequence>MEKLSTEVFSIILAHLLAQPTQERPSAYATVARSWQHVVEAFSFASITIKSKELDSFARIFSGAGTHRRCLLRQINYNIGLPTHGDSREDHATNERAFGSAVQSLFHFLEPWNKDHDGDHNGQDQSIAWRHPNVQLHFWLSHDVDTQNADGPVDHDFDVCNSSAARRYHTLLPEFNVPKVRCITSLGVGATLGRALYPATICQIASLVPSLQSLDLTYWDPAVKRHAMRKDHRAALGNSLRALGNKLPKLETLCIRRQDGVDPSNHSFVCSDLQEGGVDPLCDAIRHLAANCHLKELQLENIMISSDLFRHSPSGTSLPDADQEFPTFLNLRRLDIKSGILAPSGKWYYTGDPNSVEASNGDHIADDEEDDDAQSDVDSSDDSGAEDNSTRDRFVNGERPHHEWRTRPDPDTFNPLIQHLTEAVLKKMPSLQWARLEFGCGLDEFVGMIIQCCEAGQPFVSPPGKRRKRPWVEDVTVRRCKAWVGRGSEWEVPSDVMATWREWSGASGVVETGVWP</sequence>
<keyword evidence="3" id="KW-1185">Reference proteome</keyword>
<dbReference type="EMBL" id="JAPEVB010000002">
    <property type="protein sequence ID" value="KAJ4393378.1"/>
    <property type="molecule type" value="Genomic_DNA"/>
</dbReference>
<protein>
    <recommendedName>
        <fullName evidence="4">F-box domain-containing protein</fullName>
    </recommendedName>
</protein>
<organism evidence="2 3">
    <name type="scientific">Gnomoniopsis smithogilvyi</name>
    <dbReference type="NCBI Taxonomy" id="1191159"/>
    <lineage>
        <taxon>Eukaryota</taxon>
        <taxon>Fungi</taxon>
        <taxon>Dikarya</taxon>
        <taxon>Ascomycota</taxon>
        <taxon>Pezizomycotina</taxon>
        <taxon>Sordariomycetes</taxon>
        <taxon>Sordariomycetidae</taxon>
        <taxon>Diaporthales</taxon>
        <taxon>Gnomoniaceae</taxon>
        <taxon>Gnomoniopsis</taxon>
    </lineage>
</organism>
<dbReference type="Proteomes" id="UP001140453">
    <property type="component" value="Unassembled WGS sequence"/>
</dbReference>
<evidence type="ECO:0000256" key="1">
    <source>
        <dbReference type="SAM" id="MobiDB-lite"/>
    </source>
</evidence>
<accession>A0A9W8YXW2</accession>
<dbReference type="OrthoDB" id="5333491at2759"/>
<feature type="compositionally biased region" description="Acidic residues" evidence="1">
    <location>
        <begin position="365"/>
        <end position="385"/>
    </location>
</feature>
<reference evidence="2" key="1">
    <citation type="submission" date="2022-10" db="EMBL/GenBank/DDBJ databases">
        <title>Tapping the CABI collections for fungal endophytes: first genome assemblies for Collariella, Neodidymelliopsis, Ascochyta clinopodiicola, Didymella pomorum, Didymosphaeria variabile, Neocosmospora piperis and Neocucurbitaria cava.</title>
        <authorList>
            <person name="Hill R."/>
        </authorList>
    </citation>
    <scope>NUCLEOTIDE SEQUENCE</scope>
    <source>
        <strain evidence="2">IMI 355082</strain>
    </source>
</reference>
<dbReference type="AlphaFoldDB" id="A0A9W8YXW2"/>
<gene>
    <name evidence="2" type="ORF">N0V93_002586</name>
</gene>
<feature type="compositionally biased region" description="Basic and acidic residues" evidence="1">
    <location>
        <begin position="388"/>
        <end position="410"/>
    </location>
</feature>